<dbReference type="EMBL" id="NHYE01005467">
    <property type="protein sequence ID" value="PPQ72235.1"/>
    <property type="molecule type" value="Genomic_DNA"/>
</dbReference>
<accession>A0A409W162</accession>
<evidence type="ECO:0000313" key="1">
    <source>
        <dbReference type="EMBL" id="PPQ72235.1"/>
    </source>
</evidence>
<dbReference type="AlphaFoldDB" id="A0A409W162"/>
<protein>
    <recommendedName>
        <fullName evidence="3">F-box domain-containing protein</fullName>
    </recommendedName>
</protein>
<comment type="caution">
    <text evidence="1">The sequence shown here is derived from an EMBL/GenBank/DDBJ whole genome shotgun (WGS) entry which is preliminary data.</text>
</comment>
<sequence>MPEQLPPELFDDIFFYLRASEDFASLYAFTEINDFFHTLAEPHLYYHFTLSDHDLYDDSTVIVTQNSIFAGHSPLQVLNLLTDKPHIVTRGYVRSLKLLIEAETNYGGIMDTERRRRWSDDIARLIAPLTSLECVTMSQQGMGMLLWRQFSRDLQVAFGNMLNLPSLWEVEICYLGLPLEVLCRSAMLKRLRLSGSNVSFGTHGQGVSPRTPENQRASLSALNFRHTNYPSIVSWLESGIGPDISRLQYLKATLEVASDYQHVSYMLSLCSSSLIHLALDPGNTGLSTCSSLLVLISLITRARIANLRYKVIARGQTVVMEPPLSRYPFSSSPLFPSSFDAASLSGPFSLSCLSSLKHLELCLEMSGFSSFGRAYTAPFHLSTEF</sequence>
<dbReference type="Proteomes" id="UP000284706">
    <property type="component" value="Unassembled WGS sequence"/>
</dbReference>
<keyword evidence="2" id="KW-1185">Reference proteome</keyword>
<evidence type="ECO:0000313" key="2">
    <source>
        <dbReference type="Proteomes" id="UP000284706"/>
    </source>
</evidence>
<evidence type="ECO:0008006" key="3">
    <source>
        <dbReference type="Google" id="ProtNLM"/>
    </source>
</evidence>
<gene>
    <name evidence="1" type="ORF">CVT26_006995</name>
</gene>
<dbReference type="InParanoid" id="A0A409W162"/>
<proteinExistence type="predicted"/>
<name>A0A409W162_9AGAR</name>
<organism evidence="1 2">
    <name type="scientific">Gymnopilus dilepis</name>
    <dbReference type="NCBI Taxonomy" id="231916"/>
    <lineage>
        <taxon>Eukaryota</taxon>
        <taxon>Fungi</taxon>
        <taxon>Dikarya</taxon>
        <taxon>Basidiomycota</taxon>
        <taxon>Agaricomycotina</taxon>
        <taxon>Agaricomycetes</taxon>
        <taxon>Agaricomycetidae</taxon>
        <taxon>Agaricales</taxon>
        <taxon>Agaricineae</taxon>
        <taxon>Hymenogastraceae</taxon>
        <taxon>Gymnopilus</taxon>
    </lineage>
</organism>
<reference evidence="1 2" key="1">
    <citation type="journal article" date="2018" name="Evol. Lett.">
        <title>Horizontal gene cluster transfer increased hallucinogenic mushroom diversity.</title>
        <authorList>
            <person name="Reynolds H.T."/>
            <person name="Vijayakumar V."/>
            <person name="Gluck-Thaler E."/>
            <person name="Korotkin H.B."/>
            <person name="Matheny P.B."/>
            <person name="Slot J.C."/>
        </authorList>
    </citation>
    <scope>NUCLEOTIDE SEQUENCE [LARGE SCALE GENOMIC DNA]</scope>
    <source>
        <strain evidence="1 2">SRW20</strain>
    </source>
</reference>